<dbReference type="Gene3D" id="3.40.50.1820">
    <property type="entry name" value="alpha/beta hydrolase"/>
    <property type="match status" value="1"/>
</dbReference>
<gene>
    <name evidence="3" type="ORF">I8J34_05300</name>
</gene>
<dbReference type="Proteomes" id="UP000694660">
    <property type="component" value="Unassembled WGS sequence"/>
</dbReference>
<evidence type="ECO:0000259" key="2">
    <source>
        <dbReference type="Pfam" id="PF12146"/>
    </source>
</evidence>
<dbReference type="RefSeq" id="WP_214360343.1">
    <property type="nucleotide sequence ID" value="NZ_JAEKFT010000004.1"/>
</dbReference>
<reference evidence="4" key="1">
    <citation type="journal article" date="2022" name="ISME J.">
        <title>Genetic and phylogenetic analysis of dissimilatory iodate-reducing bacteria identifies potential niches across the world's oceans.</title>
        <authorList>
            <person name="Reyes-Umana V."/>
            <person name="Henning Z."/>
            <person name="Lee K."/>
            <person name="Barnum T.P."/>
            <person name="Coates J.D."/>
        </authorList>
    </citation>
    <scope>NUCLEOTIDE SEQUENCE [LARGE SCALE GENOMIC DNA]</scope>
    <source>
        <strain evidence="4">IR12</strain>
    </source>
</reference>
<proteinExistence type="predicted"/>
<dbReference type="InterPro" id="IPR017531">
    <property type="entry name" value="Hydrolase-1_PEP"/>
</dbReference>
<name>A0A944DD76_DENI1</name>
<dbReference type="Pfam" id="PF12146">
    <property type="entry name" value="Hydrolase_4"/>
    <property type="match status" value="1"/>
</dbReference>
<evidence type="ECO:0000256" key="1">
    <source>
        <dbReference type="SAM" id="MobiDB-lite"/>
    </source>
</evidence>
<keyword evidence="3" id="KW-0378">Hydrolase</keyword>
<comment type="caution">
    <text evidence="3">The sequence shown here is derived from an EMBL/GenBank/DDBJ whole genome shotgun (WGS) entry which is preliminary data.</text>
</comment>
<dbReference type="AlphaFoldDB" id="A0A944DD76"/>
<sequence>MTVNEIPSVFDCEGDALISVAHVPDTVKARGVLAIVAGGPQYRGGVGRLQVKLARELAADGIPVMRFDYRGLGDSEGAFRGFADVEADLRAALAHFRSLVPGMQEVVLWGGCDAASAILINAWKFPEVTGIMVGNPWVSNEDAGNAVMVKRHYSRRIREKEFWLKVLRLQFNPLPALATVARMVAGRLKQRLAPSRPTPAVAAGPTPDDPAAPAVPRMRAGLARFKGDMLLLMSGQSLVSMEFDEIVAADAAWQQAMTAPRSVTRHDLPDADQTYSTLAARNEIIALARAWLLDPPAARVPANS</sequence>
<protein>
    <submittedName>
        <fullName evidence="3">Hydrolase 1, exosortase A system-associated</fullName>
    </submittedName>
</protein>
<evidence type="ECO:0000313" key="4">
    <source>
        <dbReference type="Proteomes" id="UP000694660"/>
    </source>
</evidence>
<evidence type="ECO:0000313" key="3">
    <source>
        <dbReference type="EMBL" id="MBT0960588.1"/>
    </source>
</evidence>
<dbReference type="NCBIfam" id="TIGR03100">
    <property type="entry name" value="hydr1_PEP"/>
    <property type="match status" value="1"/>
</dbReference>
<feature type="compositionally biased region" description="Low complexity" evidence="1">
    <location>
        <begin position="198"/>
        <end position="214"/>
    </location>
</feature>
<keyword evidence="4" id="KW-1185">Reference proteome</keyword>
<feature type="domain" description="Serine aminopeptidase S33" evidence="2">
    <location>
        <begin position="30"/>
        <end position="110"/>
    </location>
</feature>
<dbReference type="SUPFAM" id="SSF53474">
    <property type="entry name" value="alpha/beta-Hydrolases"/>
    <property type="match status" value="1"/>
</dbReference>
<feature type="region of interest" description="Disordered" evidence="1">
    <location>
        <begin position="195"/>
        <end position="214"/>
    </location>
</feature>
<organism evidence="3 4">
    <name type="scientific">Denitromonas iodatirespirans</name>
    <dbReference type="NCBI Taxonomy" id="2795389"/>
    <lineage>
        <taxon>Bacteria</taxon>
        <taxon>Pseudomonadati</taxon>
        <taxon>Pseudomonadota</taxon>
        <taxon>Betaproteobacteria</taxon>
        <taxon>Rhodocyclales</taxon>
        <taxon>Zoogloeaceae</taxon>
        <taxon>Denitromonas</taxon>
    </lineage>
</organism>
<dbReference type="InterPro" id="IPR022742">
    <property type="entry name" value="Hydrolase_4"/>
</dbReference>
<accession>A0A944DD76</accession>
<dbReference type="EMBL" id="JAEKFT010000004">
    <property type="protein sequence ID" value="MBT0960588.1"/>
    <property type="molecule type" value="Genomic_DNA"/>
</dbReference>
<dbReference type="InterPro" id="IPR029058">
    <property type="entry name" value="AB_hydrolase_fold"/>
</dbReference>
<dbReference type="GO" id="GO:0016787">
    <property type="term" value="F:hydrolase activity"/>
    <property type="evidence" value="ECO:0007669"/>
    <property type="project" value="UniProtKB-KW"/>
</dbReference>